<comment type="caution">
    <text evidence="2">The sequence shown here is derived from an EMBL/GenBank/DDBJ whole genome shotgun (WGS) entry which is preliminary data.</text>
</comment>
<sequence>MYAIPQLPTTARVYNCPGCQQSLLPRGPGDQLAACPNCQRIFNVAHPAQSLPVQFRPQGDYAFQLQQQGPQRPWTSQQALAPQQAIAVRDAISQQQHSLATKKQQEALFQVEMRHMAGLMCQQQQALLQRVNGLEQWKSQVEAQMSLGRKLGANSNQTGQGQAESQQKIPAVQSAQHDRGSDMAQTDHVVHVPRADQAHHQGEQNQVSQRVPHHRVSESSQSDHVQASRQTHCQGDQNQAVQPTSRNGGSQSTQTNNGSEQVHHQEGQPPSMKQEEESQNEEQQQQMPQKCQARSNRRTCTDQPLRQRGGITRSTSGSVLPRSEHERQRIASILSVLLMTMETLQETRSVSQSRVMKQE</sequence>
<dbReference type="AlphaFoldDB" id="A0A401L1W3"/>
<evidence type="ECO:0000313" key="3">
    <source>
        <dbReference type="Proteomes" id="UP000286921"/>
    </source>
</evidence>
<accession>A0A401L1W3</accession>
<feature type="compositionally biased region" description="Basic and acidic residues" evidence="1">
    <location>
        <begin position="188"/>
        <end position="202"/>
    </location>
</feature>
<dbReference type="STRING" id="105351.A0A401L1W3"/>
<evidence type="ECO:0000313" key="2">
    <source>
        <dbReference type="EMBL" id="GCB25505.1"/>
    </source>
</evidence>
<feature type="compositionally biased region" description="Polar residues" evidence="1">
    <location>
        <begin position="218"/>
        <end position="260"/>
    </location>
</feature>
<reference evidence="2 3" key="1">
    <citation type="submission" date="2016-09" db="EMBL/GenBank/DDBJ databases">
        <title>Aspergillus awamori IFM 58123T.</title>
        <authorList>
            <person name="Kusuya Y."/>
            <person name="Shimizu M."/>
            <person name="Takahashi H."/>
            <person name="Yaguchi T."/>
        </authorList>
    </citation>
    <scope>NUCLEOTIDE SEQUENCE [LARGE SCALE GENOMIC DNA]</scope>
    <source>
        <strain evidence="2 3">IFM 58123</strain>
    </source>
</reference>
<feature type="compositionally biased region" description="Low complexity" evidence="1">
    <location>
        <begin position="281"/>
        <end position="292"/>
    </location>
</feature>
<feature type="compositionally biased region" description="Polar residues" evidence="1">
    <location>
        <begin position="153"/>
        <end position="168"/>
    </location>
</feature>
<keyword evidence="3" id="KW-1185">Reference proteome</keyword>
<feature type="region of interest" description="Disordered" evidence="1">
    <location>
        <begin position="151"/>
        <end position="326"/>
    </location>
</feature>
<gene>
    <name evidence="2" type="ORF">AAWM_08390</name>
</gene>
<organism evidence="2 3">
    <name type="scientific">Aspergillus awamori</name>
    <name type="common">Black koji mold</name>
    <dbReference type="NCBI Taxonomy" id="105351"/>
    <lineage>
        <taxon>Eukaryota</taxon>
        <taxon>Fungi</taxon>
        <taxon>Dikarya</taxon>
        <taxon>Ascomycota</taxon>
        <taxon>Pezizomycotina</taxon>
        <taxon>Eurotiomycetes</taxon>
        <taxon>Eurotiomycetidae</taxon>
        <taxon>Eurotiales</taxon>
        <taxon>Aspergillaceae</taxon>
        <taxon>Aspergillus</taxon>
    </lineage>
</organism>
<evidence type="ECO:0000256" key="1">
    <source>
        <dbReference type="SAM" id="MobiDB-lite"/>
    </source>
</evidence>
<dbReference type="EMBL" id="BDHI01000021">
    <property type="protein sequence ID" value="GCB25505.1"/>
    <property type="molecule type" value="Genomic_DNA"/>
</dbReference>
<name>A0A401L1W3_ASPAW</name>
<dbReference type="Proteomes" id="UP000286921">
    <property type="component" value="Unassembled WGS sequence"/>
</dbReference>
<proteinExistence type="predicted"/>
<protein>
    <submittedName>
        <fullName evidence="2">Uncharacterized protein</fullName>
    </submittedName>
</protein>